<dbReference type="InterPro" id="IPR035992">
    <property type="entry name" value="Ricin_B-like_lectins"/>
</dbReference>
<dbReference type="EMBL" id="CP022098">
    <property type="protein sequence ID" value="ATB40945.1"/>
    <property type="molecule type" value="Genomic_DNA"/>
</dbReference>
<dbReference type="Proteomes" id="UP000217257">
    <property type="component" value="Chromosome"/>
</dbReference>
<dbReference type="PROSITE" id="PS50231">
    <property type="entry name" value="RICIN_B_LECTIN"/>
    <property type="match status" value="1"/>
</dbReference>
<organism evidence="2 3">
    <name type="scientific">Cystobacter fuscus</name>
    <dbReference type="NCBI Taxonomy" id="43"/>
    <lineage>
        <taxon>Bacteria</taxon>
        <taxon>Pseudomonadati</taxon>
        <taxon>Myxococcota</taxon>
        <taxon>Myxococcia</taxon>
        <taxon>Myxococcales</taxon>
        <taxon>Cystobacterineae</taxon>
        <taxon>Archangiaceae</taxon>
        <taxon>Cystobacter</taxon>
    </lineage>
</organism>
<dbReference type="SUPFAM" id="SSF50370">
    <property type="entry name" value="Ricin B-like lectins"/>
    <property type="match status" value="1"/>
</dbReference>
<sequence length="138" mass="15422">MSLLRRAARESNPRLLELFGVQRSKELGPTRTVLQAQHTAKTHLTARHPLRRWIMARHSGKCVDVSSASTEDGAAVVQWGCHGGNNQRFYVQDWGGRYRLVAKHSGKCLDVSGASTADGAYFIQWPCHGGDNQTFYLR</sequence>
<accession>A0A250JAK6</accession>
<dbReference type="SMART" id="SM00458">
    <property type="entry name" value="RICIN"/>
    <property type="match status" value="1"/>
</dbReference>
<dbReference type="InterPro" id="IPR000772">
    <property type="entry name" value="Ricin_B_lectin"/>
</dbReference>
<protein>
    <submittedName>
        <fullName evidence="2">QXW lectin containing protein</fullName>
    </submittedName>
</protein>
<gene>
    <name evidence="2" type="ORF">CYFUS_006407</name>
</gene>
<name>A0A250JAK6_9BACT</name>
<feature type="domain" description="Ricin B lectin" evidence="1">
    <location>
        <begin position="19"/>
        <end position="138"/>
    </location>
</feature>
<dbReference type="AlphaFoldDB" id="A0A250JAK6"/>
<dbReference type="Pfam" id="PF14200">
    <property type="entry name" value="RicinB_lectin_2"/>
    <property type="match status" value="1"/>
</dbReference>
<dbReference type="GO" id="GO:0030246">
    <property type="term" value="F:carbohydrate binding"/>
    <property type="evidence" value="ECO:0007669"/>
    <property type="project" value="UniProtKB-KW"/>
</dbReference>
<proteinExistence type="predicted"/>
<evidence type="ECO:0000313" key="3">
    <source>
        <dbReference type="Proteomes" id="UP000217257"/>
    </source>
</evidence>
<evidence type="ECO:0000313" key="2">
    <source>
        <dbReference type="EMBL" id="ATB40945.1"/>
    </source>
</evidence>
<keyword evidence="2" id="KW-0430">Lectin</keyword>
<dbReference type="KEGG" id="cfus:CYFUS_006407"/>
<evidence type="ECO:0000259" key="1">
    <source>
        <dbReference type="SMART" id="SM00458"/>
    </source>
</evidence>
<dbReference type="Gene3D" id="2.80.10.50">
    <property type="match status" value="2"/>
</dbReference>
<reference evidence="2 3" key="1">
    <citation type="submission" date="2017-06" db="EMBL/GenBank/DDBJ databases">
        <title>Sequencing and comparative analysis of myxobacterial genomes.</title>
        <authorList>
            <person name="Rupp O."/>
            <person name="Goesmann A."/>
            <person name="Sogaard-Andersen L."/>
        </authorList>
    </citation>
    <scope>NUCLEOTIDE SEQUENCE [LARGE SCALE GENOMIC DNA]</scope>
    <source>
        <strain evidence="2 3">DSM 52655</strain>
    </source>
</reference>